<accession>A0ACC0WLR2</accession>
<comment type="caution">
    <text evidence="1">The sequence shown here is derived from an EMBL/GenBank/DDBJ whole genome shotgun (WGS) entry which is preliminary data.</text>
</comment>
<dbReference type="Proteomes" id="UP001163321">
    <property type="component" value="Chromosome 12"/>
</dbReference>
<keyword evidence="2" id="KW-1185">Reference proteome</keyword>
<gene>
    <name evidence="1" type="ORF">PsorP6_011952</name>
</gene>
<evidence type="ECO:0000313" key="1">
    <source>
        <dbReference type="EMBL" id="KAI9919018.1"/>
    </source>
</evidence>
<dbReference type="EMBL" id="CM047591">
    <property type="protein sequence ID" value="KAI9919018.1"/>
    <property type="molecule type" value="Genomic_DNA"/>
</dbReference>
<proteinExistence type="predicted"/>
<sequence length="202" mass="21683">MWSVLIARYHQSAGDQRFGLFAAVALLAASFSVLLTQCVCPQAAGSGLPFMKVAISGINVSAYLSFRCVATKIVGLMAALGAGLSIRKEGLFIMISCGFASVLMNWRHFHRIHDDDSKRLEMLACSCAAGVSATFGSPFVGVLFGVEVTSNFYLVRTLPRSFFAAVVGALFVDLVSANVCYGLIGNQSVGIFVDYSCPKWKR</sequence>
<evidence type="ECO:0000313" key="2">
    <source>
        <dbReference type="Proteomes" id="UP001163321"/>
    </source>
</evidence>
<organism evidence="1 2">
    <name type="scientific">Peronosclerospora sorghi</name>
    <dbReference type="NCBI Taxonomy" id="230839"/>
    <lineage>
        <taxon>Eukaryota</taxon>
        <taxon>Sar</taxon>
        <taxon>Stramenopiles</taxon>
        <taxon>Oomycota</taxon>
        <taxon>Peronosporomycetes</taxon>
        <taxon>Peronosporales</taxon>
        <taxon>Peronosporaceae</taxon>
        <taxon>Peronosclerospora</taxon>
    </lineage>
</organism>
<name>A0ACC0WLR2_9STRA</name>
<reference evidence="1 2" key="1">
    <citation type="journal article" date="2022" name="bioRxiv">
        <title>The genome of the oomycete Peronosclerospora sorghi, a cosmopolitan pathogen of maize and sorghum, is inflated with dispersed pseudogenes.</title>
        <authorList>
            <person name="Fletcher K."/>
            <person name="Martin F."/>
            <person name="Isakeit T."/>
            <person name="Cavanaugh K."/>
            <person name="Magill C."/>
            <person name="Michelmore R."/>
        </authorList>
    </citation>
    <scope>NUCLEOTIDE SEQUENCE [LARGE SCALE GENOMIC DNA]</scope>
    <source>
        <strain evidence="1">P6</strain>
    </source>
</reference>
<protein>
    <submittedName>
        <fullName evidence="1">Uncharacterized protein</fullName>
    </submittedName>
</protein>